<evidence type="ECO:0000313" key="1">
    <source>
        <dbReference type="EMBL" id="TFK73948.1"/>
    </source>
</evidence>
<evidence type="ECO:0000313" key="2">
    <source>
        <dbReference type="Proteomes" id="UP000308600"/>
    </source>
</evidence>
<protein>
    <submittedName>
        <fullName evidence="1">Uncharacterized protein</fullName>
    </submittedName>
</protein>
<sequence>MRLRERRTSRAFSSRLYSKPVLINVSRLLLIVVLFWGEVGVFLWSVASCRWPDAVGVTKSVTRLLLLSDPQLQSAGSFFSLEQSRERLYLKKGWHAVAHLRPDVIVFLGDMLAHGKLMKREIDYEHYSQDFMTLFAPPWKTTIHYIPGNNDVGMGTAASNPRALRHYYSKYFQPLNQEVVIQNHRFILLDAPGLVDEDYHRAGVGVPFDAWTPQLGGAIEFVHNKSTSAGTSHQPVILLSHIPLYRPEAASCGSLREVGTIRRGVGVGYQSTLGKQTTEFLLESLHPAIVFSGDNRDYCEYNHITSGLESVREVTVKSFSLSRHIRRPGFQMVTLSDPSGVPSGRSFNDSLCLLPDQSRVYKWIYIPFGLLLCFGLFLLNSRRSRSFRALSIRPIPQNGAALWRSSPSGQSHSTWSPYTIRVPVSPRGTLPTTIRTPHSASFTGPILRATPNPDPPQTSPLLTPMHYPAEEEDSVDSMDHLHYPSHRDGYRDDEYEMGIGNDREVEEPQYEYSEPDVIISKPSSWAWSKSFVFRGRRRRITIRIPPFLSCILAIFDQNDNRTISRNVLYSTLIDLLHVFMPVMLVWALLVWLVYS</sequence>
<accession>A0ACD3B782</accession>
<name>A0ACD3B782_9AGAR</name>
<gene>
    <name evidence="1" type="ORF">BDN72DRAFT_813488</name>
</gene>
<keyword evidence="2" id="KW-1185">Reference proteome</keyword>
<dbReference type="Proteomes" id="UP000308600">
    <property type="component" value="Unassembled WGS sequence"/>
</dbReference>
<proteinExistence type="predicted"/>
<dbReference type="EMBL" id="ML208271">
    <property type="protein sequence ID" value="TFK73948.1"/>
    <property type="molecule type" value="Genomic_DNA"/>
</dbReference>
<organism evidence="1 2">
    <name type="scientific">Pluteus cervinus</name>
    <dbReference type="NCBI Taxonomy" id="181527"/>
    <lineage>
        <taxon>Eukaryota</taxon>
        <taxon>Fungi</taxon>
        <taxon>Dikarya</taxon>
        <taxon>Basidiomycota</taxon>
        <taxon>Agaricomycotina</taxon>
        <taxon>Agaricomycetes</taxon>
        <taxon>Agaricomycetidae</taxon>
        <taxon>Agaricales</taxon>
        <taxon>Pluteineae</taxon>
        <taxon>Pluteaceae</taxon>
        <taxon>Pluteus</taxon>
    </lineage>
</organism>
<reference evidence="1 2" key="1">
    <citation type="journal article" date="2019" name="Nat. Ecol. Evol.">
        <title>Megaphylogeny resolves global patterns of mushroom evolution.</title>
        <authorList>
            <person name="Varga T."/>
            <person name="Krizsan K."/>
            <person name="Foldi C."/>
            <person name="Dima B."/>
            <person name="Sanchez-Garcia M."/>
            <person name="Sanchez-Ramirez S."/>
            <person name="Szollosi G.J."/>
            <person name="Szarkandi J.G."/>
            <person name="Papp V."/>
            <person name="Albert L."/>
            <person name="Andreopoulos W."/>
            <person name="Angelini C."/>
            <person name="Antonin V."/>
            <person name="Barry K.W."/>
            <person name="Bougher N.L."/>
            <person name="Buchanan P."/>
            <person name="Buyck B."/>
            <person name="Bense V."/>
            <person name="Catcheside P."/>
            <person name="Chovatia M."/>
            <person name="Cooper J."/>
            <person name="Damon W."/>
            <person name="Desjardin D."/>
            <person name="Finy P."/>
            <person name="Geml J."/>
            <person name="Haridas S."/>
            <person name="Hughes K."/>
            <person name="Justo A."/>
            <person name="Karasinski D."/>
            <person name="Kautmanova I."/>
            <person name="Kiss B."/>
            <person name="Kocsube S."/>
            <person name="Kotiranta H."/>
            <person name="LaButti K.M."/>
            <person name="Lechner B.E."/>
            <person name="Liimatainen K."/>
            <person name="Lipzen A."/>
            <person name="Lukacs Z."/>
            <person name="Mihaltcheva S."/>
            <person name="Morgado L.N."/>
            <person name="Niskanen T."/>
            <person name="Noordeloos M.E."/>
            <person name="Ohm R.A."/>
            <person name="Ortiz-Santana B."/>
            <person name="Ovrebo C."/>
            <person name="Racz N."/>
            <person name="Riley R."/>
            <person name="Savchenko A."/>
            <person name="Shiryaev A."/>
            <person name="Soop K."/>
            <person name="Spirin V."/>
            <person name="Szebenyi C."/>
            <person name="Tomsovsky M."/>
            <person name="Tulloss R.E."/>
            <person name="Uehling J."/>
            <person name="Grigoriev I.V."/>
            <person name="Vagvolgyi C."/>
            <person name="Papp T."/>
            <person name="Martin F.M."/>
            <person name="Miettinen O."/>
            <person name="Hibbett D.S."/>
            <person name="Nagy L.G."/>
        </authorList>
    </citation>
    <scope>NUCLEOTIDE SEQUENCE [LARGE SCALE GENOMIC DNA]</scope>
    <source>
        <strain evidence="1 2">NL-1719</strain>
    </source>
</reference>